<evidence type="ECO:0000256" key="2">
    <source>
        <dbReference type="ARBA" id="ARBA00009045"/>
    </source>
</evidence>
<gene>
    <name evidence="9" type="ORF">PGLA_25595</name>
</gene>
<evidence type="ECO:0000256" key="7">
    <source>
        <dbReference type="SAM" id="Phobius"/>
    </source>
</evidence>
<dbReference type="InterPro" id="IPR022764">
    <property type="entry name" value="Peptidase_S54_rhomboid_dom"/>
</dbReference>
<comment type="subcellular location">
    <subcellularLocation>
        <location evidence="1">Membrane</location>
        <topology evidence="1">Multi-pass membrane protein</topology>
    </subcellularLocation>
</comment>
<dbReference type="OrthoDB" id="9813074at2"/>
<reference evidence="9 10" key="1">
    <citation type="submission" date="2016-03" db="EMBL/GenBank/DDBJ databases">
        <title>Draft genome sequence of Paenibacillus glacialis DSM 22343.</title>
        <authorList>
            <person name="Shin S.-K."/>
            <person name="Yi H."/>
        </authorList>
    </citation>
    <scope>NUCLEOTIDE SEQUENCE [LARGE SCALE GENOMIC DNA]</scope>
    <source>
        <strain evidence="9 10">DSM 22343</strain>
    </source>
</reference>
<feature type="transmembrane region" description="Helical" evidence="7">
    <location>
        <begin position="180"/>
        <end position="198"/>
    </location>
</feature>
<evidence type="ECO:0000313" key="10">
    <source>
        <dbReference type="Proteomes" id="UP000076967"/>
    </source>
</evidence>
<dbReference type="STRING" id="494026.PGLA_25595"/>
<evidence type="ECO:0000256" key="1">
    <source>
        <dbReference type="ARBA" id="ARBA00004141"/>
    </source>
</evidence>
<dbReference type="AlphaFoldDB" id="A0A168BXT6"/>
<dbReference type="GO" id="GO:0006508">
    <property type="term" value="P:proteolysis"/>
    <property type="evidence" value="ECO:0007669"/>
    <property type="project" value="UniProtKB-KW"/>
</dbReference>
<dbReference type="PANTHER" id="PTHR43731:SF14">
    <property type="entry name" value="PRESENILIN-ASSOCIATED RHOMBOID-LIKE PROTEIN, MITOCHONDRIAL"/>
    <property type="match status" value="1"/>
</dbReference>
<evidence type="ECO:0000256" key="5">
    <source>
        <dbReference type="ARBA" id="ARBA00022989"/>
    </source>
</evidence>
<feature type="transmembrane region" description="Helical" evidence="7">
    <location>
        <begin position="21"/>
        <end position="40"/>
    </location>
</feature>
<comment type="similarity">
    <text evidence="2">Belongs to the peptidase S54 family.</text>
</comment>
<keyword evidence="9" id="KW-0645">Protease</keyword>
<sequence length="201" mass="22747">MIFIRTENWKSYLRLYPVTSLLLLINIIMFLILMFNGGSANNETLYRFGALINEGESWRYVTAMFLHSGFDHLLFNCFGLLVFAPPLERLMGSWKYTLLYLLSGIVGNVLSSAYNIQMDRMVISVGASGAIYGIYGAYLYIAVFQQKLLDESSRKTLYAMLVFGIISSVIVANVNWMAHFGGLIGGFFVYGLIIRLIGKRR</sequence>
<feature type="domain" description="Peptidase S54 rhomboid" evidence="8">
    <location>
        <begin position="55"/>
        <end position="192"/>
    </location>
</feature>
<dbReference type="SUPFAM" id="SSF144091">
    <property type="entry name" value="Rhomboid-like"/>
    <property type="match status" value="1"/>
</dbReference>
<protein>
    <submittedName>
        <fullName evidence="9">Rhomboid family intramembrane serine protease</fullName>
    </submittedName>
</protein>
<comment type="caution">
    <text evidence="9">The sequence shown here is derived from an EMBL/GenBank/DDBJ whole genome shotgun (WGS) entry which is preliminary data.</text>
</comment>
<feature type="transmembrane region" description="Helical" evidence="7">
    <location>
        <begin position="96"/>
        <end position="116"/>
    </location>
</feature>
<feature type="transmembrane region" description="Helical" evidence="7">
    <location>
        <begin position="60"/>
        <end position="84"/>
    </location>
</feature>
<proteinExistence type="inferred from homology"/>
<keyword evidence="10" id="KW-1185">Reference proteome</keyword>
<dbReference type="Pfam" id="PF01694">
    <property type="entry name" value="Rhomboid"/>
    <property type="match status" value="1"/>
</dbReference>
<dbReference type="GO" id="GO:0004252">
    <property type="term" value="F:serine-type endopeptidase activity"/>
    <property type="evidence" value="ECO:0007669"/>
    <property type="project" value="InterPro"/>
</dbReference>
<feature type="transmembrane region" description="Helical" evidence="7">
    <location>
        <begin position="122"/>
        <end position="144"/>
    </location>
</feature>
<evidence type="ECO:0000313" key="9">
    <source>
        <dbReference type="EMBL" id="OAB32866.1"/>
    </source>
</evidence>
<evidence type="ECO:0000256" key="6">
    <source>
        <dbReference type="ARBA" id="ARBA00023136"/>
    </source>
</evidence>
<dbReference type="RefSeq" id="WP_068538030.1">
    <property type="nucleotide sequence ID" value="NZ_LVJH01000074.1"/>
</dbReference>
<dbReference type="EMBL" id="LVJH01000074">
    <property type="protein sequence ID" value="OAB32866.1"/>
    <property type="molecule type" value="Genomic_DNA"/>
</dbReference>
<feature type="transmembrane region" description="Helical" evidence="7">
    <location>
        <begin position="156"/>
        <end position="174"/>
    </location>
</feature>
<dbReference type="InterPro" id="IPR050925">
    <property type="entry name" value="Rhomboid_protease_S54"/>
</dbReference>
<dbReference type="Proteomes" id="UP000076967">
    <property type="component" value="Unassembled WGS sequence"/>
</dbReference>
<evidence type="ECO:0000256" key="3">
    <source>
        <dbReference type="ARBA" id="ARBA00022692"/>
    </source>
</evidence>
<keyword evidence="6 7" id="KW-0472">Membrane</keyword>
<dbReference type="Gene3D" id="1.20.1540.10">
    <property type="entry name" value="Rhomboid-like"/>
    <property type="match status" value="1"/>
</dbReference>
<dbReference type="PANTHER" id="PTHR43731">
    <property type="entry name" value="RHOMBOID PROTEASE"/>
    <property type="match status" value="1"/>
</dbReference>
<dbReference type="InterPro" id="IPR035952">
    <property type="entry name" value="Rhomboid-like_sf"/>
</dbReference>
<organism evidence="9 10">
    <name type="scientific">Paenibacillus glacialis</name>
    <dbReference type="NCBI Taxonomy" id="494026"/>
    <lineage>
        <taxon>Bacteria</taxon>
        <taxon>Bacillati</taxon>
        <taxon>Bacillota</taxon>
        <taxon>Bacilli</taxon>
        <taxon>Bacillales</taxon>
        <taxon>Paenibacillaceae</taxon>
        <taxon>Paenibacillus</taxon>
    </lineage>
</organism>
<keyword evidence="3 7" id="KW-0812">Transmembrane</keyword>
<evidence type="ECO:0000259" key="8">
    <source>
        <dbReference type="Pfam" id="PF01694"/>
    </source>
</evidence>
<keyword evidence="5 7" id="KW-1133">Transmembrane helix</keyword>
<accession>A0A168BXT6</accession>
<evidence type="ECO:0000256" key="4">
    <source>
        <dbReference type="ARBA" id="ARBA00022801"/>
    </source>
</evidence>
<dbReference type="GO" id="GO:0016020">
    <property type="term" value="C:membrane"/>
    <property type="evidence" value="ECO:0007669"/>
    <property type="project" value="UniProtKB-SubCell"/>
</dbReference>
<name>A0A168BXT6_9BACL</name>
<keyword evidence="4" id="KW-0378">Hydrolase</keyword>